<dbReference type="EC" id="3.1.1.-" evidence="6"/>
<evidence type="ECO:0000256" key="1">
    <source>
        <dbReference type="ARBA" id="ARBA00008645"/>
    </source>
</evidence>
<evidence type="ECO:0000256" key="7">
    <source>
        <dbReference type="PIRSR" id="PIRSR022950-1"/>
    </source>
</evidence>
<gene>
    <name evidence="10" type="ORF">BJ322DRAFT_1104008</name>
</gene>
<dbReference type="InterPro" id="IPR029058">
    <property type="entry name" value="AB_hydrolase_fold"/>
</dbReference>
<keyword evidence="3 6" id="KW-0719">Serine esterase</keyword>
<dbReference type="OrthoDB" id="194865at2759"/>
<dbReference type="GO" id="GO:0051723">
    <property type="term" value="F:protein methylesterase activity"/>
    <property type="evidence" value="ECO:0007669"/>
    <property type="project" value="UniProtKB-EC"/>
</dbReference>
<dbReference type="Gene3D" id="3.40.50.1820">
    <property type="entry name" value="alpha/beta hydrolase"/>
    <property type="match status" value="1"/>
</dbReference>
<comment type="similarity">
    <text evidence="1 6">Belongs to the AB hydrolase superfamily.</text>
</comment>
<organism evidence="10 11">
    <name type="scientific">Thelephora terrestris</name>
    <dbReference type="NCBI Taxonomy" id="56493"/>
    <lineage>
        <taxon>Eukaryota</taxon>
        <taxon>Fungi</taxon>
        <taxon>Dikarya</taxon>
        <taxon>Basidiomycota</taxon>
        <taxon>Agaricomycotina</taxon>
        <taxon>Agaricomycetes</taxon>
        <taxon>Thelephorales</taxon>
        <taxon>Thelephoraceae</taxon>
        <taxon>Thelephora</taxon>
    </lineage>
</organism>
<dbReference type="PIRSF" id="PIRSF022950">
    <property type="entry name" value="PPase_methylesterase_euk"/>
    <property type="match status" value="1"/>
</dbReference>
<dbReference type="InterPro" id="IPR000073">
    <property type="entry name" value="AB_hydrolase_1"/>
</dbReference>
<dbReference type="AlphaFoldDB" id="A0A9P6HM70"/>
<comment type="function">
    <text evidence="6">Demethylates proteins that have been reversibly carboxymethylated.</text>
</comment>
<comment type="catalytic activity">
    <reaction evidence="5">
        <text>[phosphatase 2A protein]-C-terminal L-leucine methyl ester + H2O = [phosphatase 2A protein]-C-terminal L-leucine + methanol + H(+)</text>
        <dbReference type="Rhea" id="RHEA:48548"/>
        <dbReference type="Rhea" id="RHEA-COMP:12134"/>
        <dbReference type="Rhea" id="RHEA-COMP:12135"/>
        <dbReference type="ChEBI" id="CHEBI:15377"/>
        <dbReference type="ChEBI" id="CHEBI:15378"/>
        <dbReference type="ChEBI" id="CHEBI:17790"/>
        <dbReference type="ChEBI" id="CHEBI:90516"/>
        <dbReference type="ChEBI" id="CHEBI:90517"/>
        <dbReference type="EC" id="3.1.1.89"/>
    </reaction>
</comment>
<proteinExistence type="inferred from homology"/>
<evidence type="ECO:0000256" key="4">
    <source>
        <dbReference type="ARBA" id="ARBA00022801"/>
    </source>
</evidence>
<dbReference type="Proteomes" id="UP000736335">
    <property type="component" value="Unassembled WGS sequence"/>
</dbReference>
<dbReference type="EMBL" id="WIUZ02000002">
    <property type="protein sequence ID" value="KAF9790345.1"/>
    <property type="molecule type" value="Genomic_DNA"/>
</dbReference>
<feature type="compositionally biased region" description="Acidic residues" evidence="8">
    <location>
        <begin position="23"/>
        <end position="36"/>
    </location>
</feature>
<sequence>MSDLYRSAIHARLQKLPPMPPPEELEDGDEEEEEADTLGSLPSMSPPPLPKSGPGSASTKTSHLDVYKPISASDYFDQALEINVPSPQLNFRVYYTPPKAKDGTIVVCHHGAGYSALSFACFSKEVTRLSNGECGIFAFDARRHGVQAQLFGHSTFSMHHIAFTGKTVPTPECRTPDVDANLDILTLVNDCMSLLTTVFPDPAVSPSLLLVGHSLGGSVCVRTVPLLLERKYRVTGVTVLDVVEEFTLDALPHMHALLHTRPTGFGSVEEGIEWHVKTNAIRNLTSARISIPAILVPSTSGNPPWRWRTPLEGTAPYWINWFTSLSSLFLSCKTARLLVLAGTERLDRELMIGQMQGKFQLEVISGVGHMLHEDNPTRLAEILVEFWRRNERVIVGVKKVGET</sequence>
<evidence type="ECO:0000256" key="5">
    <source>
        <dbReference type="ARBA" id="ARBA00049203"/>
    </source>
</evidence>
<evidence type="ECO:0000256" key="6">
    <source>
        <dbReference type="PIRNR" id="PIRNR022950"/>
    </source>
</evidence>
<evidence type="ECO:0000256" key="8">
    <source>
        <dbReference type="SAM" id="MobiDB-lite"/>
    </source>
</evidence>
<comment type="caution">
    <text evidence="10">The sequence shown here is derived from an EMBL/GenBank/DDBJ whole genome shotgun (WGS) entry which is preliminary data.</text>
</comment>
<evidence type="ECO:0000313" key="10">
    <source>
        <dbReference type="EMBL" id="KAF9790345.1"/>
    </source>
</evidence>
<reference evidence="10" key="1">
    <citation type="journal article" date="2020" name="Nat. Commun.">
        <title>Large-scale genome sequencing of mycorrhizal fungi provides insights into the early evolution of symbiotic traits.</title>
        <authorList>
            <person name="Miyauchi S."/>
            <person name="Kiss E."/>
            <person name="Kuo A."/>
            <person name="Drula E."/>
            <person name="Kohler A."/>
            <person name="Sanchez-Garcia M."/>
            <person name="Morin E."/>
            <person name="Andreopoulos B."/>
            <person name="Barry K.W."/>
            <person name="Bonito G."/>
            <person name="Buee M."/>
            <person name="Carver A."/>
            <person name="Chen C."/>
            <person name="Cichocki N."/>
            <person name="Clum A."/>
            <person name="Culley D."/>
            <person name="Crous P.W."/>
            <person name="Fauchery L."/>
            <person name="Girlanda M."/>
            <person name="Hayes R.D."/>
            <person name="Keri Z."/>
            <person name="LaButti K."/>
            <person name="Lipzen A."/>
            <person name="Lombard V."/>
            <person name="Magnuson J."/>
            <person name="Maillard F."/>
            <person name="Murat C."/>
            <person name="Nolan M."/>
            <person name="Ohm R.A."/>
            <person name="Pangilinan J."/>
            <person name="Pereira M.F."/>
            <person name="Perotto S."/>
            <person name="Peter M."/>
            <person name="Pfister S."/>
            <person name="Riley R."/>
            <person name="Sitrit Y."/>
            <person name="Stielow J.B."/>
            <person name="Szollosi G."/>
            <person name="Zifcakova L."/>
            <person name="Stursova M."/>
            <person name="Spatafora J.W."/>
            <person name="Tedersoo L."/>
            <person name="Vaario L.M."/>
            <person name="Yamada A."/>
            <person name="Yan M."/>
            <person name="Wang P."/>
            <person name="Xu J."/>
            <person name="Bruns T."/>
            <person name="Baldrian P."/>
            <person name="Vilgalys R."/>
            <person name="Dunand C."/>
            <person name="Henrissat B."/>
            <person name="Grigoriev I.V."/>
            <person name="Hibbett D."/>
            <person name="Nagy L.G."/>
            <person name="Martin F.M."/>
        </authorList>
    </citation>
    <scope>NUCLEOTIDE SEQUENCE</scope>
    <source>
        <strain evidence="10">UH-Tt-Lm1</strain>
    </source>
</reference>
<dbReference type="PANTHER" id="PTHR14189">
    <property type="entry name" value="PROTEIN PHOSPHATASE METHYLESTERASE-1 RELATED"/>
    <property type="match status" value="1"/>
</dbReference>
<protein>
    <recommendedName>
        <fullName evidence="2 6">Protein phosphatase methylesterase 1</fullName>
        <shortName evidence="6">PME-1</shortName>
        <ecNumber evidence="6">3.1.1.-</ecNumber>
    </recommendedName>
</protein>
<evidence type="ECO:0000256" key="2">
    <source>
        <dbReference type="ARBA" id="ARBA00020672"/>
    </source>
</evidence>
<feature type="active site" evidence="7">
    <location>
        <position position="241"/>
    </location>
</feature>
<dbReference type="Pfam" id="PF12697">
    <property type="entry name" value="Abhydrolase_6"/>
    <property type="match status" value="1"/>
</dbReference>
<dbReference type="PANTHER" id="PTHR14189:SF0">
    <property type="entry name" value="PROTEIN PHOSPHATASE METHYLESTERASE 1"/>
    <property type="match status" value="1"/>
</dbReference>
<keyword evidence="11" id="KW-1185">Reference proteome</keyword>
<dbReference type="InterPro" id="IPR016812">
    <property type="entry name" value="PPase_methylesterase_euk"/>
</dbReference>
<name>A0A9P6HM70_9AGAM</name>
<feature type="region of interest" description="Disordered" evidence="8">
    <location>
        <begin position="1"/>
        <end position="61"/>
    </location>
</feature>
<evidence type="ECO:0000313" key="11">
    <source>
        <dbReference type="Proteomes" id="UP000736335"/>
    </source>
</evidence>
<reference evidence="10" key="2">
    <citation type="submission" date="2020-11" db="EMBL/GenBank/DDBJ databases">
        <authorList>
            <consortium name="DOE Joint Genome Institute"/>
            <person name="Kuo A."/>
            <person name="Miyauchi S."/>
            <person name="Kiss E."/>
            <person name="Drula E."/>
            <person name="Kohler A."/>
            <person name="Sanchez-Garcia M."/>
            <person name="Andreopoulos B."/>
            <person name="Barry K.W."/>
            <person name="Bonito G."/>
            <person name="Buee M."/>
            <person name="Carver A."/>
            <person name="Chen C."/>
            <person name="Cichocki N."/>
            <person name="Clum A."/>
            <person name="Culley D."/>
            <person name="Crous P.W."/>
            <person name="Fauchery L."/>
            <person name="Girlanda M."/>
            <person name="Hayes R."/>
            <person name="Keri Z."/>
            <person name="Labutti K."/>
            <person name="Lipzen A."/>
            <person name="Lombard V."/>
            <person name="Magnuson J."/>
            <person name="Maillard F."/>
            <person name="Morin E."/>
            <person name="Murat C."/>
            <person name="Nolan M."/>
            <person name="Ohm R."/>
            <person name="Pangilinan J."/>
            <person name="Pereira M."/>
            <person name="Perotto S."/>
            <person name="Peter M."/>
            <person name="Riley R."/>
            <person name="Sitrit Y."/>
            <person name="Stielow B."/>
            <person name="Szollosi G."/>
            <person name="Zifcakova L."/>
            <person name="Stursova M."/>
            <person name="Spatafora J.W."/>
            <person name="Tedersoo L."/>
            <person name="Vaario L.-M."/>
            <person name="Yamada A."/>
            <person name="Yan M."/>
            <person name="Wang P."/>
            <person name="Xu J."/>
            <person name="Bruns T."/>
            <person name="Baldrian P."/>
            <person name="Vilgalys R."/>
            <person name="Henrissat B."/>
            <person name="Grigoriev I.V."/>
            <person name="Hibbett D."/>
            <person name="Nagy L.G."/>
            <person name="Martin F.M."/>
        </authorList>
    </citation>
    <scope>NUCLEOTIDE SEQUENCE</scope>
    <source>
        <strain evidence="10">UH-Tt-Lm1</strain>
    </source>
</reference>
<feature type="active site" evidence="7">
    <location>
        <position position="369"/>
    </location>
</feature>
<feature type="domain" description="AB hydrolase-1" evidence="9">
    <location>
        <begin position="106"/>
        <end position="381"/>
    </location>
</feature>
<evidence type="ECO:0000256" key="3">
    <source>
        <dbReference type="ARBA" id="ARBA00022487"/>
    </source>
</evidence>
<evidence type="ECO:0000259" key="9">
    <source>
        <dbReference type="Pfam" id="PF12697"/>
    </source>
</evidence>
<accession>A0A9P6HM70</accession>
<dbReference type="SUPFAM" id="SSF53474">
    <property type="entry name" value="alpha/beta-Hydrolases"/>
    <property type="match status" value="1"/>
</dbReference>
<keyword evidence="4 6" id="KW-0378">Hydrolase</keyword>
<feature type="active site" evidence="7">
    <location>
        <position position="214"/>
    </location>
</feature>